<dbReference type="Gene3D" id="1.10.287.130">
    <property type="match status" value="1"/>
</dbReference>
<dbReference type="EMBL" id="RXNR01000011">
    <property type="protein sequence ID" value="RTQ94439.1"/>
    <property type="molecule type" value="Genomic_DNA"/>
</dbReference>
<dbReference type="InterPro" id="IPR003660">
    <property type="entry name" value="HAMP_dom"/>
</dbReference>
<gene>
    <name evidence="17" type="ORF">EKG35_05330</name>
</gene>
<dbReference type="AlphaFoldDB" id="A0A431UUW3"/>
<comment type="subcellular location">
    <subcellularLocation>
        <location evidence="2">Cell membrane</location>
        <topology evidence="2">Multi-pass membrane protein</topology>
    </subcellularLocation>
</comment>
<dbReference type="CDD" id="cd06225">
    <property type="entry name" value="HAMP"/>
    <property type="match status" value="1"/>
</dbReference>
<dbReference type="Pfam" id="PF02518">
    <property type="entry name" value="HATPase_c"/>
    <property type="match status" value="1"/>
</dbReference>
<evidence type="ECO:0000256" key="6">
    <source>
        <dbReference type="ARBA" id="ARBA00022679"/>
    </source>
</evidence>
<dbReference type="PROSITE" id="PS50109">
    <property type="entry name" value="HIS_KIN"/>
    <property type="match status" value="1"/>
</dbReference>
<dbReference type="InterPro" id="IPR003661">
    <property type="entry name" value="HisK_dim/P_dom"/>
</dbReference>
<evidence type="ECO:0000256" key="14">
    <source>
        <dbReference type="SAM" id="Phobius"/>
    </source>
</evidence>
<evidence type="ECO:0000256" key="10">
    <source>
        <dbReference type="ARBA" id="ARBA00022840"/>
    </source>
</evidence>
<dbReference type="Pfam" id="PF00672">
    <property type="entry name" value="HAMP"/>
    <property type="match status" value="1"/>
</dbReference>
<dbReference type="InterPro" id="IPR050398">
    <property type="entry name" value="HssS/ArlS-like"/>
</dbReference>
<dbReference type="CDD" id="cd00082">
    <property type="entry name" value="HisKA"/>
    <property type="match status" value="1"/>
</dbReference>
<dbReference type="SUPFAM" id="SSF47384">
    <property type="entry name" value="Homodimeric domain of signal transducing histidine kinase"/>
    <property type="match status" value="1"/>
</dbReference>
<dbReference type="CDD" id="cd00075">
    <property type="entry name" value="HATPase"/>
    <property type="match status" value="1"/>
</dbReference>
<dbReference type="FunFam" id="3.30.565.10:FF:000006">
    <property type="entry name" value="Sensor histidine kinase WalK"/>
    <property type="match status" value="1"/>
</dbReference>
<feature type="transmembrane region" description="Helical" evidence="14">
    <location>
        <begin position="162"/>
        <end position="181"/>
    </location>
</feature>
<dbReference type="SUPFAM" id="SSF158472">
    <property type="entry name" value="HAMP domain-like"/>
    <property type="match status" value="1"/>
</dbReference>
<evidence type="ECO:0000256" key="9">
    <source>
        <dbReference type="ARBA" id="ARBA00022777"/>
    </source>
</evidence>
<dbReference type="SMART" id="SM00388">
    <property type="entry name" value="HisKA"/>
    <property type="match status" value="1"/>
</dbReference>
<dbReference type="Proteomes" id="UP000276349">
    <property type="component" value="Unassembled WGS sequence"/>
</dbReference>
<dbReference type="GO" id="GO:0000155">
    <property type="term" value="F:phosphorelay sensor kinase activity"/>
    <property type="evidence" value="ECO:0007669"/>
    <property type="project" value="InterPro"/>
</dbReference>
<evidence type="ECO:0000256" key="1">
    <source>
        <dbReference type="ARBA" id="ARBA00000085"/>
    </source>
</evidence>
<dbReference type="SMART" id="SM00304">
    <property type="entry name" value="HAMP"/>
    <property type="match status" value="1"/>
</dbReference>
<evidence type="ECO:0000256" key="8">
    <source>
        <dbReference type="ARBA" id="ARBA00022741"/>
    </source>
</evidence>
<feature type="domain" description="HAMP" evidence="16">
    <location>
        <begin position="185"/>
        <end position="237"/>
    </location>
</feature>
<dbReference type="Gene3D" id="6.10.340.10">
    <property type="match status" value="1"/>
</dbReference>
<dbReference type="Pfam" id="PF00512">
    <property type="entry name" value="HisKA"/>
    <property type="match status" value="1"/>
</dbReference>
<dbReference type="OrthoDB" id="3436at2"/>
<keyword evidence="10" id="KW-0067">ATP-binding</keyword>
<dbReference type="FunFam" id="1.10.287.130:FF:000001">
    <property type="entry name" value="Two-component sensor histidine kinase"/>
    <property type="match status" value="1"/>
</dbReference>
<keyword evidence="12" id="KW-0902">Two-component regulatory system</keyword>
<dbReference type="PANTHER" id="PTHR45528">
    <property type="entry name" value="SENSOR HISTIDINE KINASE CPXA"/>
    <property type="match status" value="1"/>
</dbReference>
<proteinExistence type="predicted"/>
<dbReference type="SUPFAM" id="SSF55874">
    <property type="entry name" value="ATPase domain of HSP90 chaperone/DNA topoisomerase II/histidine kinase"/>
    <property type="match status" value="1"/>
</dbReference>
<comment type="catalytic activity">
    <reaction evidence="1">
        <text>ATP + protein L-histidine = ADP + protein N-phospho-L-histidine.</text>
        <dbReference type="EC" id="2.7.13.3"/>
    </reaction>
</comment>
<dbReference type="GO" id="GO:0005886">
    <property type="term" value="C:plasma membrane"/>
    <property type="evidence" value="ECO:0007669"/>
    <property type="project" value="UniProtKB-SubCell"/>
</dbReference>
<dbReference type="PANTHER" id="PTHR45528:SF1">
    <property type="entry name" value="SENSOR HISTIDINE KINASE CPXA"/>
    <property type="match status" value="1"/>
</dbReference>
<feature type="transmembrane region" description="Helical" evidence="14">
    <location>
        <begin position="7"/>
        <end position="26"/>
    </location>
</feature>
<evidence type="ECO:0000256" key="12">
    <source>
        <dbReference type="ARBA" id="ARBA00023012"/>
    </source>
</evidence>
<keyword evidence="18" id="KW-1185">Reference proteome</keyword>
<evidence type="ECO:0000256" key="3">
    <source>
        <dbReference type="ARBA" id="ARBA00012438"/>
    </source>
</evidence>
<evidence type="ECO:0000259" key="16">
    <source>
        <dbReference type="PROSITE" id="PS50885"/>
    </source>
</evidence>
<dbReference type="RefSeq" id="WP_126293499.1">
    <property type="nucleotide sequence ID" value="NZ_CP155468.1"/>
</dbReference>
<evidence type="ECO:0000313" key="17">
    <source>
        <dbReference type="EMBL" id="RTQ94439.1"/>
    </source>
</evidence>
<dbReference type="InterPro" id="IPR036097">
    <property type="entry name" value="HisK_dim/P_sf"/>
</dbReference>
<keyword evidence="9 17" id="KW-0418">Kinase</keyword>
<dbReference type="InterPro" id="IPR036890">
    <property type="entry name" value="HATPase_C_sf"/>
</dbReference>
<evidence type="ECO:0000256" key="2">
    <source>
        <dbReference type="ARBA" id="ARBA00004651"/>
    </source>
</evidence>
<dbReference type="GO" id="GO:0005524">
    <property type="term" value="F:ATP binding"/>
    <property type="evidence" value="ECO:0007669"/>
    <property type="project" value="UniProtKB-KW"/>
</dbReference>
<keyword evidence="5" id="KW-0597">Phosphoprotein</keyword>
<evidence type="ECO:0000256" key="5">
    <source>
        <dbReference type="ARBA" id="ARBA00022553"/>
    </source>
</evidence>
<evidence type="ECO:0000313" key="18">
    <source>
        <dbReference type="Proteomes" id="UP000276349"/>
    </source>
</evidence>
<feature type="domain" description="Histidine kinase" evidence="15">
    <location>
        <begin position="245"/>
        <end position="461"/>
    </location>
</feature>
<dbReference type="InterPro" id="IPR005467">
    <property type="entry name" value="His_kinase_dom"/>
</dbReference>
<evidence type="ECO:0000259" key="15">
    <source>
        <dbReference type="PROSITE" id="PS50109"/>
    </source>
</evidence>
<keyword evidence="6" id="KW-0808">Transferase</keyword>
<sequence length="463" mass="52722">MKKIFAKIWGLIVLFIVVTIVFMYVLTDYLYEQLYVEDTEASMIEVGDKLQTKYKGGKVTDALIAEIEDYNTYSNLDVFAVRNPRELSACVPFEIDYDTLIGPNERQHLLQGESVTKIGYEERFQRQIISVIFPLVDQNRLEGIIYIYYPLAKITELANEEVLLLIGSAIIFSCILAAFVYQGIKHILRPLKELQSAVEKMSNGEYSTRVNVSSKDEMGKLSEAFNEMAAAIEREDDQQKTFLATVSHELRTPISYVKGYGEAIQKNYIEGKEREQAMNLIVREAERMERLTNELLELVRGSNENTAVEFYPIVLSETVREAIRLLKNQADSKDIHFVTSFDEQIIVEGNEEKLKQIFINVIENAIRYSNNDSKISILTKMMKDNAVIEITDQGIGIPDKDLPHITERFYRVKKARSRADGGSGLGLSIVEQLVKQHKGNLTIQSEVGKGTKVTINIPMMEEL</sequence>
<protein>
    <recommendedName>
        <fullName evidence="3">histidine kinase</fullName>
        <ecNumber evidence="3">2.7.13.3</ecNumber>
    </recommendedName>
</protein>
<dbReference type="EC" id="2.7.13.3" evidence="3"/>
<evidence type="ECO:0000256" key="11">
    <source>
        <dbReference type="ARBA" id="ARBA00022989"/>
    </source>
</evidence>
<dbReference type="PRINTS" id="PR00344">
    <property type="entry name" value="BCTRLSENSOR"/>
</dbReference>
<evidence type="ECO:0000256" key="13">
    <source>
        <dbReference type="ARBA" id="ARBA00023136"/>
    </source>
</evidence>
<name>A0A431UUW3_9BACI</name>
<keyword evidence="4" id="KW-1003">Cell membrane</keyword>
<comment type="caution">
    <text evidence="17">The sequence shown here is derived from an EMBL/GenBank/DDBJ whole genome shotgun (WGS) entry which is preliminary data.</text>
</comment>
<evidence type="ECO:0000256" key="7">
    <source>
        <dbReference type="ARBA" id="ARBA00022692"/>
    </source>
</evidence>
<accession>A0A431UUW3</accession>
<keyword evidence="7 14" id="KW-0812">Transmembrane</keyword>
<reference evidence="17 18" key="1">
    <citation type="submission" date="2018-12" db="EMBL/GenBank/DDBJ databases">
        <authorList>
            <person name="Yu L."/>
        </authorList>
    </citation>
    <scope>NUCLEOTIDE SEQUENCE [LARGE SCALE GENOMIC DNA]</scope>
    <source>
        <strain evidence="17 18">S5H2222</strain>
    </source>
</reference>
<keyword evidence="11 14" id="KW-1133">Transmembrane helix</keyword>
<keyword evidence="8" id="KW-0547">Nucleotide-binding</keyword>
<evidence type="ECO:0000256" key="4">
    <source>
        <dbReference type="ARBA" id="ARBA00022475"/>
    </source>
</evidence>
<dbReference type="InterPro" id="IPR003594">
    <property type="entry name" value="HATPase_dom"/>
</dbReference>
<dbReference type="PROSITE" id="PS50885">
    <property type="entry name" value="HAMP"/>
    <property type="match status" value="1"/>
</dbReference>
<dbReference type="Gene3D" id="3.30.565.10">
    <property type="entry name" value="Histidine kinase-like ATPase, C-terminal domain"/>
    <property type="match status" value="1"/>
</dbReference>
<organism evidence="17 18">
    <name type="scientific">Lysinibacillus telephonicus</name>
    <dbReference type="NCBI Taxonomy" id="1714840"/>
    <lineage>
        <taxon>Bacteria</taxon>
        <taxon>Bacillati</taxon>
        <taxon>Bacillota</taxon>
        <taxon>Bacilli</taxon>
        <taxon>Bacillales</taxon>
        <taxon>Bacillaceae</taxon>
        <taxon>Lysinibacillus</taxon>
    </lineage>
</organism>
<dbReference type="SMART" id="SM00387">
    <property type="entry name" value="HATPase_c"/>
    <property type="match status" value="1"/>
</dbReference>
<dbReference type="InterPro" id="IPR004358">
    <property type="entry name" value="Sig_transdc_His_kin-like_C"/>
</dbReference>
<keyword evidence="13 14" id="KW-0472">Membrane</keyword>